<proteinExistence type="predicted"/>
<comment type="caution">
    <text evidence="1">The sequence shown here is derived from an EMBL/GenBank/DDBJ whole genome shotgun (WGS) entry which is preliminary data.</text>
</comment>
<organism evidence="1 2">
    <name type="scientific">Novosphingobium anseongense</name>
    <dbReference type="NCBI Taxonomy" id="3133436"/>
    <lineage>
        <taxon>Bacteria</taxon>
        <taxon>Pseudomonadati</taxon>
        <taxon>Pseudomonadota</taxon>
        <taxon>Alphaproteobacteria</taxon>
        <taxon>Sphingomonadales</taxon>
        <taxon>Sphingomonadaceae</taxon>
        <taxon>Novosphingobium</taxon>
    </lineage>
</organism>
<name>A0ABU8RWD4_9SPHN</name>
<gene>
    <name evidence="1" type="ORF">WG901_11715</name>
</gene>
<dbReference type="EMBL" id="JBBHJZ010000002">
    <property type="protein sequence ID" value="MEJ5977307.1"/>
    <property type="molecule type" value="Genomic_DNA"/>
</dbReference>
<sequence length="643" mass="69353">MPMHVTADSIDPDYAEPFIDISEERAEPVPHRYVSGGFAGTDARFSFYFPPRPQYQGRFFHNTYPMAVTSDIGPFPIQFEVAVGDLGFTLDSGAYYVQTNNGLVFRNPGADPTIAAYRVNAAAAKFSRKVAAELYGEHRPWGYLFGGSGGAYQTMGAAENTSGVWDGFVPFVPGCNHAIPSMFTVRMHALRVLRQRPGVFARIADAVEVGGSGDPYDGLTAEEAGALREVTLMGFPPRGWYLHETLDSGYFANISGMIPMMDPSYAEDFWSKPGYLGTDPESSIAAARFRFDSTVAAVGGPPFVIELADLPEGNDAQDAHLVVLSGEAAGVSLPIARVEGKTVHLIAVLDHAKAAGIRAGDQVRIDNSWALALQTYHRHQVPPTQDYYGWNQFRDAQGQPIYPQRPVLVGPTGTANAAGAVLTGKIHGKILMLSALMDIDAYAWQADWYRDLVRQAKGANFAEDFALWFIDRAHHENPLTPRQRTQVASFSGALQQALRDLAAWVETGRRPSETNYTIAHSQVIVPTNAAERGGVQPVVDLLANGAVRAAASVGETVRLTATIAVPPGAGRIVSVEWDFAGTDDFLPAELATPAESVTLAIDHAYPAPGTYFAVVRVAAQRDGDAATPYARALNLARARIVVA</sequence>
<reference evidence="1 2" key="1">
    <citation type="submission" date="2024-03" db="EMBL/GenBank/DDBJ databases">
        <authorList>
            <person name="Jo J.-H."/>
        </authorList>
    </citation>
    <scope>NUCLEOTIDE SEQUENCE [LARGE SCALE GENOMIC DNA]</scope>
    <source>
        <strain evidence="1 2">PS1R-30</strain>
    </source>
</reference>
<dbReference type="SUPFAM" id="SSF49299">
    <property type="entry name" value="PKD domain"/>
    <property type="match status" value="1"/>
</dbReference>
<keyword evidence="2" id="KW-1185">Reference proteome</keyword>
<protein>
    <submittedName>
        <fullName evidence="1">PKD domain-containing protein</fullName>
    </submittedName>
</protein>
<dbReference type="InterPro" id="IPR035986">
    <property type="entry name" value="PKD_dom_sf"/>
</dbReference>
<evidence type="ECO:0000313" key="2">
    <source>
        <dbReference type="Proteomes" id="UP001361239"/>
    </source>
</evidence>
<evidence type="ECO:0000313" key="1">
    <source>
        <dbReference type="EMBL" id="MEJ5977307.1"/>
    </source>
</evidence>
<dbReference type="Proteomes" id="UP001361239">
    <property type="component" value="Unassembled WGS sequence"/>
</dbReference>
<dbReference type="CDD" id="cd00146">
    <property type="entry name" value="PKD"/>
    <property type="match status" value="1"/>
</dbReference>
<dbReference type="RefSeq" id="WP_339587246.1">
    <property type="nucleotide sequence ID" value="NZ_JBBHJZ010000002.1"/>
</dbReference>
<accession>A0ABU8RWD4</accession>